<evidence type="ECO:0000313" key="3">
    <source>
        <dbReference type="Proteomes" id="UP000003544"/>
    </source>
</evidence>
<evidence type="ECO:0000256" key="1">
    <source>
        <dbReference type="SAM" id="SignalP"/>
    </source>
</evidence>
<name>F5T323_9GAMM</name>
<dbReference type="EMBL" id="AFIG01000003">
    <property type="protein sequence ID" value="EGL53376.1"/>
    <property type="molecule type" value="Genomic_DNA"/>
</dbReference>
<gene>
    <name evidence="2" type="ORF">MAMP_00930</name>
</gene>
<protein>
    <submittedName>
        <fullName evidence="2">Putative metal-binding protein</fullName>
    </submittedName>
</protein>
<organism evidence="2 3">
    <name type="scientific">Methylophaga aminisulfidivorans MP</name>
    <dbReference type="NCBI Taxonomy" id="1026882"/>
    <lineage>
        <taxon>Bacteria</taxon>
        <taxon>Pseudomonadati</taxon>
        <taxon>Pseudomonadota</taxon>
        <taxon>Gammaproteobacteria</taxon>
        <taxon>Thiotrichales</taxon>
        <taxon>Piscirickettsiaceae</taxon>
        <taxon>Methylophaga</taxon>
    </lineage>
</organism>
<keyword evidence="1" id="KW-0732">Signal</keyword>
<dbReference type="InterPro" id="IPR007332">
    <property type="entry name" value="DUF411"/>
</dbReference>
<comment type="caution">
    <text evidence="2">The sequence shown here is derived from an EMBL/GenBank/DDBJ whole genome shotgun (WGS) entry which is preliminary data.</text>
</comment>
<proteinExistence type="predicted"/>
<dbReference type="RefSeq" id="WP_007146626.1">
    <property type="nucleotide sequence ID" value="NZ_AFIG01000003.1"/>
</dbReference>
<dbReference type="AlphaFoldDB" id="F5T323"/>
<dbReference type="eggNOG" id="COG3019">
    <property type="taxonomic scope" value="Bacteria"/>
</dbReference>
<sequence>MKNVLFIVFCLISLSVFADSEWAASDVQVDKPIDIKVYRNPDCQCCHKWMTYLEDHGFHVIDQPTHNLDAIKEKLGVPSAMHSCHTALVDGYAIEGHVPAEDIMRLLTQKPDITGLAVPQMPVGTPGMEMGLRKDNFAVIEFNQAQQYSIFTTYQVDKNHQYQASTTEE</sequence>
<keyword evidence="3" id="KW-1185">Reference proteome</keyword>
<feature type="chain" id="PRO_5003328438" evidence="1">
    <location>
        <begin position="19"/>
        <end position="169"/>
    </location>
</feature>
<reference evidence="2 3" key="1">
    <citation type="journal article" date="2011" name="J. Bacteriol.">
        <title>Draft genome sequence of Methylophaga aminisulfidivorans MP T.</title>
        <authorList>
            <person name="Han G.H."/>
            <person name="Kim W."/>
            <person name="Chun J."/>
            <person name="Kim S.W."/>
        </authorList>
    </citation>
    <scope>NUCLEOTIDE SEQUENCE [LARGE SCALE GENOMIC DNA]</scope>
    <source>
        <strain evidence="3">MP(T)</strain>
    </source>
</reference>
<dbReference type="InterPro" id="IPR036249">
    <property type="entry name" value="Thioredoxin-like_sf"/>
</dbReference>
<dbReference type="SUPFAM" id="SSF52833">
    <property type="entry name" value="Thioredoxin-like"/>
    <property type="match status" value="1"/>
</dbReference>
<accession>F5T323</accession>
<dbReference type="Proteomes" id="UP000003544">
    <property type="component" value="Unassembled WGS sequence"/>
</dbReference>
<feature type="signal peptide" evidence="1">
    <location>
        <begin position="1"/>
        <end position="18"/>
    </location>
</feature>
<evidence type="ECO:0000313" key="2">
    <source>
        <dbReference type="EMBL" id="EGL53376.1"/>
    </source>
</evidence>
<dbReference type="OrthoDB" id="14727at2"/>
<dbReference type="Pfam" id="PF04214">
    <property type="entry name" value="DUF411"/>
    <property type="match status" value="1"/>
</dbReference>
<dbReference type="STRING" id="1026882.MAMP_00930"/>